<evidence type="ECO:0000256" key="2">
    <source>
        <dbReference type="ARBA" id="ARBA00022723"/>
    </source>
</evidence>
<protein>
    <recommendedName>
        <fullName evidence="8">U1-type domain-containing protein</fullName>
    </recommendedName>
</protein>
<dbReference type="Proteomes" id="UP000694521">
    <property type="component" value="Unplaced"/>
</dbReference>
<organism evidence="9 10">
    <name type="scientific">Anser cygnoides</name>
    <name type="common">Swan goose</name>
    <dbReference type="NCBI Taxonomy" id="8845"/>
    <lineage>
        <taxon>Eukaryota</taxon>
        <taxon>Metazoa</taxon>
        <taxon>Chordata</taxon>
        <taxon>Craniata</taxon>
        <taxon>Vertebrata</taxon>
        <taxon>Euteleostomi</taxon>
        <taxon>Archelosauria</taxon>
        <taxon>Archosauria</taxon>
        <taxon>Dinosauria</taxon>
        <taxon>Saurischia</taxon>
        <taxon>Theropoda</taxon>
        <taxon>Coelurosauria</taxon>
        <taxon>Aves</taxon>
        <taxon>Neognathae</taxon>
        <taxon>Galloanserae</taxon>
        <taxon>Anseriformes</taxon>
        <taxon>Anatidae</taxon>
        <taxon>Anserinae</taxon>
        <taxon>Anser</taxon>
    </lineage>
</organism>
<evidence type="ECO:0000256" key="4">
    <source>
        <dbReference type="ARBA" id="ARBA00022771"/>
    </source>
</evidence>
<evidence type="ECO:0000256" key="1">
    <source>
        <dbReference type="ARBA" id="ARBA00004123"/>
    </source>
</evidence>
<evidence type="ECO:0000256" key="3">
    <source>
        <dbReference type="ARBA" id="ARBA00022737"/>
    </source>
</evidence>
<dbReference type="InterPro" id="IPR013087">
    <property type="entry name" value="Znf_C2H2_type"/>
</dbReference>
<dbReference type="Pfam" id="PF12874">
    <property type="entry name" value="zf-met"/>
    <property type="match status" value="1"/>
</dbReference>
<sequence length="368" mass="38846">MLQTAAEPGGWAGMKRPLSPSHSPENGLRLVEPASGQPEQRLKREKKQQSFTLCEVCNIQLNSAAQAQIHYNGKSHQKRLKQLNKGKMPAAQGPSGHSSPLLASLPIPSRPLHPPLDIKHFLTFRLNGTSPLNLFPNFNTMDPVQKAVISHTFGVPTPLKKKQFISCNICHLRFNSAVSRQGAGPERGAGWASRAGASTLQRTPGPSRSEVHPMEVLLTSSSLACSLPVGACTESPGRLGRDSPASARCSATPLLPLAWGSKGKTAFALIPQPHWDAERAGGGAPCPRTPRQGHHVAQPLAAPLPRSPLALADASTGRVVEDASSLLVGLNAPRAAVPSIHHGGSSVFPLLIVLFRSVPCCLGLGGCA</sequence>
<name>A0A8B9IIR0_ANSCY</name>
<feature type="domain" description="U1-type" evidence="8">
    <location>
        <begin position="49"/>
        <end position="83"/>
    </location>
</feature>
<keyword evidence="10" id="KW-1185">Reference proteome</keyword>
<reference evidence="9" key="1">
    <citation type="submission" date="2025-08" db="UniProtKB">
        <authorList>
            <consortium name="Ensembl"/>
        </authorList>
    </citation>
    <scope>IDENTIFICATION</scope>
</reference>
<comment type="subcellular location">
    <subcellularLocation>
        <location evidence="1">Nucleus</location>
    </subcellularLocation>
</comment>
<dbReference type="SMART" id="SM00451">
    <property type="entry name" value="ZnF_U1"/>
    <property type="match status" value="1"/>
</dbReference>
<evidence type="ECO:0000313" key="9">
    <source>
        <dbReference type="Ensembl" id="ENSACDP00005011404.1"/>
    </source>
</evidence>
<keyword evidence="4" id="KW-0863">Zinc-finger</keyword>
<feature type="compositionally biased region" description="Low complexity" evidence="7">
    <location>
        <begin position="188"/>
        <end position="198"/>
    </location>
</feature>
<evidence type="ECO:0000313" key="10">
    <source>
        <dbReference type="Proteomes" id="UP000694521"/>
    </source>
</evidence>
<dbReference type="Ensembl" id="ENSACDT00005013711.1">
    <property type="protein sequence ID" value="ENSACDP00005011404.1"/>
    <property type="gene ID" value="ENSACDG00005008347.1"/>
</dbReference>
<feature type="region of interest" description="Disordered" evidence="7">
    <location>
        <begin position="180"/>
        <end position="209"/>
    </location>
</feature>
<evidence type="ECO:0000256" key="7">
    <source>
        <dbReference type="SAM" id="MobiDB-lite"/>
    </source>
</evidence>
<feature type="region of interest" description="Disordered" evidence="7">
    <location>
        <begin position="1"/>
        <end position="44"/>
    </location>
</feature>
<reference evidence="9" key="2">
    <citation type="submission" date="2025-09" db="UniProtKB">
        <authorList>
            <consortium name="Ensembl"/>
        </authorList>
    </citation>
    <scope>IDENTIFICATION</scope>
</reference>
<dbReference type="GO" id="GO:0005634">
    <property type="term" value="C:nucleus"/>
    <property type="evidence" value="ECO:0007669"/>
    <property type="project" value="UniProtKB-SubCell"/>
</dbReference>
<dbReference type="InterPro" id="IPR003604">
    <property type="entry name" value="Matrin/U1-like-C_Znf_C2H2"/>
</dbReference>
<evidence type="ECO:0000259" key="8">
    <source>
        <dbReference type="SMART" id="SM00451"/>
    </source>
</evidence>
<dbReference type="InterPro" id="IPR036236">
    <property type="entry name" value="Znf_C2H2_sf"/>
</dbReference>
<dbReference type="Gene3D" id="3.30.160.60">
    <property type="entry name" value="Classic Zinc Finger"/>
    <property type="match status" value="1"/>
</dbReference>
<dbReference type="GO" id="GO:0003676">
    <property type="term" value="F:nucleic acid binding"/>
    <property type="evidence" value="ECO:0007669"/>
    <property type="project" value="InterPro"/>
</dbReference>
<accession>A0A8B9IIR0</accession>
<dbReference type="InterPro" id="IPR051845">
    <property type="entry name" value="Znf385"/>
</dbReference>
<evidence type="ECO:0000256" key="6">
    <source>
        <dbReference type="ARBA" id="ARBA00023242"/>
    </source>
</evidence>
<keyword evidence="2" id="KW-0479">Metal-binding</keyword>
<evidence type="ECO:0000256" key="5">
    <source>
        <dbReference type="ARBA" id="ARBA00022833"/>
    </source>
</evidence>
<dbReference type="PANTHER" id="PTHR23067:SF6">
    <property type="entry name" value="ZINC FINGER PROTEIN 385C"/>
    <property type="match status" value="1"/>
</dbReference>
<dbReference type="AlphaFoldDB" id="A0A8B9IIR0"/>
<proteinExistence type="predicted"/>
<keyword evidence="6" id="KW-0539">Nucleus</keyword>
<keyword evidence="3" id="KW-0677">Repeat</keyword>
<keyword evidence="5" id="KW-0862">Zinc</keyword>
<dbReference type="GO" id="GO:0008270">
    <property type="term" value="F:zinc ion binding"/>
    <property type="evidence" value="ECO:0007669"/>
    <property type="project" value="UniProtKB-KW"/>
</dbReference>
<dbReference type="SUPFAM" id="SSF57667">
    <property type="entry name" value="beta-beta-alpha zinc fingers"/>
    <property type="match status" value="1"/>
</dbReference>
<dbReference type="PANTHER" id="PTHR23067">
    <property type="entry name" value="DOUBLE-STRANDED RNA-BINDING ZINC FINGER PROTEIN"/>
    <property type="match status" value="1"/>
</dbReference>